<dbReference type="InterPro" id="IPR046538">
    <property type="entry name" value="DUF6603"/>
</dbReference>
<proteinExistence type="predicted"/>
<organism evidence="2 3">
    <name type="scientific">Sinosporangium siamense</name>
    <dbReference type="NCBI Taxonomy" id="1367973"/>
    <lineage>
        <taxon>Bacteria</taxon>
        <taxon>Bacillati</taxon>
        <taxon>Actinomycetota</taxon>
        <taxon>Actinomycetes</taxon>
        <taxon>Streptosporangiales</taxon>
        <taxon>Streptosporangiaceae</taxon>
        <taxon>Sinosporangium</taxon>
    </lineage>
</organism>
<dbReference type="Proteomes" id="UP000606172">
    <property type="component" value="Unassembled WGS sequence"/>
</dbReference>
<sequence length="1114" mass="115940">MTEPLVNTPALSGPGTERRDALGVFLTEILDLVEPLAALADNEVSREQFLRGFGWTLENTAFTAWIRTLGTAVHAARNLLADPPDGLAALRRHAAEIRTVVQAVRNTPTSLFGTGQVPADLPELFAADLLAHLVTAHLRGNRPAVYRTAVLLGLLVPAGRAPAGEARVIGGVAVRLPVSRDTLHLNRLPALVRDPEALLRELYLYAGADTAALLFPLVADLAGELGLDSVFGLDAGLDTGLGPDLGVYGEAAAKDMLQLSTRPNPVAGDARFGATLALSPPERGDLGLVVIPSGTADFGLMAGNWAVRLTAEAGDAPFAIGPQGLTLPAGVPALRATLTATRVDEDGSPWTVGVAGGLRLEVGRAEASAHLAVRQRSAPGGPDGIDYGLEAKAGKAALVFTPDPDADGFVRQVFPNGLRVPFDLGIGWSRAKGLHFTGTAGLETTLPVHAALGPVEIRQVHLALHAAAGAGSEPEQVRARVTADLTVDLGIAKATLQGAGLSLGFSAEGGDVDLSPKFAAPTGVGLVIAAGPVTGGGYLSRDEATGEYGGALQLGFGDFQVKALGLIGTRMPDGSDGWSMILLGAGEWSPVQVGMGFSIAGAGAVVGVNRTANVDALRTGLRARALDAVLFPDDPVAKAPTLLPVLGGLFPAARGRHIAGVMARIGWGGATAETLLLRLDLALLLELPAPVRIIALGRILLGLPSVTRPVVRIQLDAAGVVDTGRREASLDAVIYDSAIAGLALSGEMAMRMSWGPNARFALAVGGFHPAFTPPPGFPDLPRLALSLTSGDNPRLRLEGYFAVTSNTVQFGSRADLRAAVGKFAVEGHGQFDALVRFAPFGFTVDMSAAVAVKWGSRLLMALALVLHLRGPRPWHARGQVSFTFLFVKVRVGFEVTLGGGPAPDPVRAVNARDELWSALSSPGAWSAHPPLWGDSLVTLGTAKPKAGEFLVHPLGSVSVRQRVLPLGVRVERIGEAPLTGGPATFSIRSAVFGALVAPITYQVLDQFAPGQFLNLSDHELLGSPSFRDFEAGRSFGTAGPLLPPDAHTAFTTLDYEVALIDHPDEPAREFPRERLGQDLLGAFAAQGPAAHAATRDSGAVYYRAPFRQVTVNPA</sequence>
<protein>
    <recommendedName>
        <fullName evidence="1">DUF6603 domain-containing protein</fullName>
    </recommendedName>
</protein>
<dbReference type="EMBL" id="BOOW01000060">
    <property type="protein sequence ID" value="GII97469.1"/>
    <property type="molecule type" value="Genomic_DNA"/>
</dbReference>
<comment type="caution">
    <text evidence="2">The sequence shown here is derived from an EMBL/GenBank/DDBJ whole genome shotgun (WGS) entry which is preliminary data.</text>
</comment>
<reference evidence="2" key="1">
    <citation type="submission" date="2021-01" db="EMBL/GenBank/DDBJ databases">
        <title>Whole genome shotgun sequence of Sinosporangium siamense NBRC 109515.</title>
        <authorList>
            <person name="Komaki H."/>
            <person name="Tamura T."/>
        </authorList>
    </citation>
    <scope>NUCLEOTIDE SEQUENCE</scope>
    <source>
        <strain evidence="2">NBRC 109515</strain>
    </source>
</reference>
<keyword evidence="3" id="KW-1185">Reference proteome</keyword>
<dbReference type="Pfam" id="PF20248">
    <property type="entry name" value="DUF6603"/>
    <property type="match status" value="1"/>
</dbReference>
<accession>A0A919RRM2</accession>
<evidence type="ECO:0000313" key="2">
    <source>
        <dbReference type="EMBL" id="GII97469.1"/>
    </source>
</evidence>
<evidence type="ECO:0000313" key="3">
    <source>
        <dbReference type="Proteomes" id="UP000606172"/>
    </source>
</evidence>
<feature type="domain" description="DUF6603" evidence="1">
    <location>
        <begin position="448"/>
        <end position="1018"/>
    </location>
</feature>
<gene>
    <name evidence="2" type="ORF">Ssi02_77000</name>
</gene>
<dbReference type="AlphaFoldDB" id="A0A919RRM2"/>
<name>A0A919RRM2_9ACTN</name>
<evidence type="ECO:0000259" key="1">
    <source>
        <dbReference type="Pfam" id="PF20248"/>
    </source>
</evidence>
<dbReference type="RefSeq" id="WP_204033598.1">
    <property type="nucleotide sequence ID" value="NZ_BOOW01000060.1"/>
</dbReference>